<evidence type="ECO:0000313" key="5">
    <source>
        <dbReference type="EMBL" id="EMR64662.1"/>
    </source>
</evidence>
<dbReference type="Pfam" id="PF08614">
    <property type="entry name" value="ATG16"/>
    <property type="match status" value="1"/>
</dbReference>
<protein>
    <submittedName>
        <fullName evidence="5">Putative autophagy protein 16 protein</fullName>
    </submittedName>
</protein>
<feature type="domain" description="Autophagy-related protein 16" evidence="4">
    <location>
        <begin position="24"/>
        <end position="229"/>
    </location>
</feature>
<reference evidence="6" key="1">
    <citation type="journal article" date="2013" name="Genome Announc.">
        <title>Draft genome sequence of the grapevine dieback fungus Eutypa lata UCR-EL1.</title>
        <authorList>
            <person name="Blanco-Ulate B."/>
            <person name="Rolshausen P.E."/>
            <person name="Cantu D."/>
        </authorList>
    </citation>
    <scope>NUCLEOTIDE SEQUENCE [LARGE SCALE GENOMIC DNA]</scope>
    <source>
        <strain evidence="6">UCR-EL1</strain>
    </source>
</reference>
<sequence length="241" mass="26585">MPPPATSSKTMTTNTSTNDWRDSYLVSLQEAERNSPVNRDLVSACSALADRVAALEAENAVLSLRAQAQPPPSQQQQISKPPQPPPGPSSPSRSTTSTPTPTTADPTSAAAGAQTRLDLAEALRSKGQLETRLRAAEGELKKLRGKSRGDEKRIRDLTAERGALMARLKDRSDELVEKNKMVNRFQDDIVALTMELNLTEQKNTRVAAENKELVDRWMKRMGEEADAMNLQNEPILNNKRR</sequence>
<evidence type="ECO:0000256" key="3">
    <source>
        <dbReference type="SAM" id="MobiDB-lite"/>
    </source>
</evidence>
<dbReference type="InterPro" id="IPR013923">
    <property type="entry name" value="Autophagy-rel_prot_16_dom"/>
</dbReference>
<feature type="compositionally biased region" description="Low complexity" evidence="3">
    <location>
        <begin position="90"/>
        <end position="112"/>
    </location>
</feature>
<evidence type="ECO:0000256" key="2">
    <source>
        <dbReference type="SAM" id="Coils"/>
    </source>
</evidence>
<dbReference type="AlphaFoldDB" id="M7SKI4"/>
<dbReference type="EMBL" id="KB707034">
    <property type="protein sequence ID" value="EMR64662.1"/>
    <property type="molecule type" value="Genomic_DNA"/>
</dbReference>
<evidence type="ECO:0000313" key="6">
    <source>
        <dbReference type="Proteomes" id="UP000012174"/>
    </source>
</evidence>
<dbReference type="STRING" id="1287681.M7SKI4"/>
<feature type="coiled-coil region" evidence="2">
    <location>
        <begin position="119"/>
        <end position="202"/>
    </location>
</feature>
<dbReference type="Proteomes" id="UP000012174">
    <property type="component" value="Unassembled WGS sequence"/>
</dbReference>
<feature type="region of interest" description="Disordered" evidence="3">
    <location>
        <begin position="67"/>
        <end position="112"/>
    </location>
</feature>
<proteinExistence type="inferred from homology"/>
<feature type="compositionally biased region" description="Low complexity" evidence="3">
    <location>
        <begin position="1"/>
        <end position="18"/>
    </location>
</feature>
<dbReference type="Gene3D" id="1.20.5.170">
    <property type="match status" value="1"/>
</dbReference>
<accession>M7SKI4</accession>
<dbReference type="eggNOG" id="ENOG502S5CU">
    <property type="taxonomic scope" value="Eukaryota"/>
</dbReference>
<gene>
    <name evidence="5" type="ORF">UCREL1_8382</name>
</gene>
<dbReference type="KEGG" id="ela:UCREL1_8382"/>
<dbReference type="HOGENOM" id="CLU_082752_0_0_1"/>
<feature type="region of interest" description="Disordered" evidence="3">
    <location>
        <begin position="1"/>
        <end position="21"/>
    </location>
</feature>
<dbReference type="OrthoDB" id="8949486at2759"/>
<evidence type="ECO:0000256" key="1">
    <source>
        <dbReference type="ARBA" id="ARBA00005331"/>
    </source>
</evidence>
<comment type="similarity">
    <text evidence="1">Belongs to the ATG16 family.</text>
</comment>
<keyword evidence="2" id="KW-0175">Coiled coil</keyword>
<dbReference type="SUPFAM" id="SSF90257">
    <property type="entry name" value="Myosin rod fragments"/>
    <property type="match status" value="1"/>
</dbReference>
<organism evidence="5 6">
    <name type="scientific">Eutypa lata (strain UCR-EL1)</name>
    <name type="common">Grapevine dieback disease fungus</name>
    <name type="synonym">Eutypa armeniacae</name>
    <dbReference type="NCBI Taxonomy" id="1287681"/>
    <lineage>
        <taxon>Eukaryota</taxon>
        <taxon>Fungi</taxon>
        <taxon>Dikarya</taxon>
        <taxon>Ascomycota</taxon>
        <taxon>Pezizomycotina</taxon>
        <taxon>Sordariomycetes</taxon>
        <taxon>Xylariomycetidae</taxon>
        <taxon>Xylariales</taxon>
        <taxon>Diatrypaceae</taxon>
        <taxon>Eutypa</taxon>
    </lineage>
</organism>
<evidence type="ECO:0000259" key="4">
    <source>
        <dbReference type="Pfam" id="PF08614"/>
    </source>
</evidence>
<name>M7SKI4_EUTLA</name>
<keyword evidence="6" id="KW-1185">Reference proteome</keyword>
<dbReference type="CDD" id="cd22887">
    <property type="entry name" value="Atg16_CCD"/>
    <property type="match status" value="1"/>
</dbReference>
<dbReference type="OMA" id="VQACSQM"/>